<dbReference type="InterPro" id="IPR011990">
    <property type="entry name" value="TPR-like_helical_dom_sf"/>
</dbReference>
<keyword evidence="2" id="KW-1185">Reference proteome</keyword>
<dbReference type="AlphaFoldDB" id="A0A426RTQ9"/>
<comment type="caution">
    <text evidence="1">The sequence shown here is derived from an EMBL/GenBank/DDBJ whole genome shotgun (WGS) entry which is preliminary data.</text>
</comment>
<name>A0A426RTQ9_9SPHN</name>
<sequence length="212" mass="22667">MNGWIALGLLSILTLLVLVLCVRSSKGLWQVAAATVLLGMTGYALQGRPSLPPAPAQPLEASAAGATQLVEIRADMDQSFGSAKRWLVTADSFAKQGDYPLSASYIQSGLRADPQNADLWSALGLQLMLASEGQMSPPAQLAFDKARAIRPKYPAPYYFAGLARLFAGDLDGAIVLWEKTISLATPNAKWKPRIESQLQAAKALQAQAQQSK</sequence>
<evidence type="ECO:0000313" key="1">
    <source>
        <dbReference type="EMBL" id="RRQ52358.1"/>
    </source>
</evidence>
<accession>A0A426RTQ9</accession>
<dbReference type="OrthoDB" id="7390129at2"/>
<dbReference type="RefSeq" id="WP_125230374.1">
    <property type="nucleotide sequence ID" value="NZ_RWJI01000001.1"/>
</dbReference>
<organism evidence="1 2">
    <name type="scientific">Sphingorhabdus wooponensis</name>
    <dbReference type="NCBI Taxonomy" id="940136"/>
    <lineage>
        <taxon>Bacteria</taxon>
        <taxon>Pseudomonadati</taxon>
        <taxon>Pseudomonadota</taxon>
        <taxon>Alphaproteobacteria</taxon>
        <taxon>Sphingomonadales</taxon>
        <taxon>Sphingomonadaceae</taxon>
        <taxon>Sphingorhabdus</taxon>
    </lineage>
</organism>
<protein>
    <submittedName>
        <fullName evidence="1">Uncharacterized protein</fullName>
    </submittedName>
</protein>
<reference evidence="1 2" key="1">
    <citation type="submission" date="2018-12" db="EMBL/GenBank/DDBJ databases">
        <authorList>
            <person name="Kim S.-J."/>
            <person name="Jung G.-Y."/>
        </authorList>
    </citation>
    <scope>NUCLEOTIDE SEQUENCE [LARGE SCALE GENOMIC DNA]</scope>
    <source>
        <strain evidence="1 2">03SU3-P</strain>
    </source>
</reference>
<evidence type="ECO:0000313" key="2">
    <source>
        <dbReference type="Proteomes" id="UP000268553"/>
    </source>
</evidence>
<dbReference type="Proteomes" id="UP000268553">
    <property type="component" value="Unassembled WGS sequence"/>
</dbReference>
<dbReference type="EMBL" id="RWJI01000001">
    <property type="protein sequence ID" value="RRQ52358.1"/>
    <property type="molecule type" value="Genomic_DNA"/>
</dbReference>
<dbReference type="Gene3D" id="1.25.40.10">
    <property type="entry name" value="Tetratricopeptide repeat domain"/>
    <property type="match status" value="1"/>
</dbReference>
<gene>
    <name evidence="1" type="ORF">D7D48_05735</name>
</gene>
<dbReference type="SUPFAM" id="SSF48452">
    <property type="entry name" value="TPR-like"/>
    <property type="match status" value="1"/>
</dbReference>
<proteinExistence type="predicted"/>